<protein>
    <submittedName>
        <fullName evidence="11">Ger(X)C family spore germination protein</fullName>
    </submittedName>
</protein>
<gene>
    <name evidence="10" type="ORF">M5X16_10575</name>
    <name evidence="11" type="ORF">PC41400_27785</name>
</gene>
<keyword evidence="3" id="KW-0309">Germination</keyword>
<dbReference type="Pfam" id="PF05504">
    <property type="entry name" value="Spore_GerAC"/>
    <property type="match status" value="1"/>
</dbReference>
<dbReference type="AlphaFoldDB" id="A0A410X3U1"/>
<dbReference type="RefSeq" id="WP_042235788.1">
    <property type="nucleotide sequence ID" value="NZ_CP026520.1"/>
</dbReference>
<evidence type="ECO:0000256" key="3">
    <source>
        <dbReference type="ARBA" id="ARBA00022544"/>
    </source>
</evidence>
<keyword evidence="13" id="KW-1185">Reference proteome</keyword>
<dbReference type="Gene3D" id="6.20.190.10">
    <property type="entry name" value="Nutrient germinant receptor protein C, domain 1"/>
    <property type="match status" value="1"/>
</dbReference>
<feature type="domain" description="Spore germination protein N-terminal" evidence="9">
    <location>
        <begin position="24"/>
        <end position="196"/>
    </location>
</feature>
<keyword evidence="7" id="KW-0449">Lipoprotein</keyword>
<dbReference type="Proteomes" id="UP000288943">
    <property type="component" value="Chromosome"/>
</dbReference>
<dbReference type="PANTHER" id="PTHR35789:SF1">
    <property type="entry name" value="SPORE GERMINATION PROTEIN B3"/>
    <property type="match status" value="1"/>
</dbReference>
<dbReference type="GO" id="GO:0009847">
    <property type="term" value="P:spore germination"/>
    <property type="evidence" value="ECO:0007669"/>
    <property type="project" value="InterPro"/>
</dbReference>
<evidence type="ECO:0000313" key="11">
    <source>
        <dbReference type="EMBL" id="QAV21261.1"/>
    </source>
</evidence>
<feature type="domain" description="Spore germination GerAC-like C-terminal" evidence="8">
    <location>
        <begin position="224"/>
        <end position="386"/>
    </location>
</feature>
<evidence type="ECO:0000256" key="6">
    <source>
        <dbReference type="ARBA" id="ARBA00023139"/>
    </source>
</evidence>
<evidence type="ECO:0000313" key="13">
    <source>
        <dbReference type="Proteomes" id="UP001527202"/>
    </source>
</evidence>
<accession>A0A410X3U1</accession>
<dbReference type="Pfam" id="PF25198">
    <property type="entry name" value="Spore_GerAC_N"/>
    <property type="match status" value="1"/>
</dbReference>
<dbReference type="Gene3D" id="3.30.300.210">
    <property type="entry name" value="Nutrient germinant receptor protein C, domain 3"/>
    <property type="match status" value="1"/>
</dbReference>
<evidence type="ECO:0000256" key="7">
    <source>
        <dbReference type="ARBA" id="ARBA00023288"/>
    </source>
</evidence>
<dbReference type="KEGG" id="pchi:PC41400_27785"/>
<dbReference type="InterPro" id="IPR046953">
    <property type="entry name" value="Spore_GerAC-like_C"/>
</dbReference>
<evidence type="ECO:0000313" key="10">
    <source>
        <dbReference type="EMBL" id="MCY9596218.1"/>
    </source>
</evidence>
<name>A0A410X3U1_9BACL</name>
<dbReference type="GO" id="GO:0016020">
    <property type="term" value="C:membrane"/>
    <property type="evidence" value="ECO:0007669"/>
    <property type="project" value="UniProtKB-SubCell"/>
</dbReference>
<comment type="subcellular location">
    <subcellularLocation>
        <location evidence="1">Membrane</location>
        <topology evidence="1">Lipid-anchor</topology>
    </subcellularLocation>
</comment>
<dbReference type="PANTHER" id="PTHR35789">
    <property type="entry name" value="SPORE GERMINATION PROTEIN B3"/>
    <property type="match status" value="1"/>
</dbReference>
<comment type="similarity">
    <text evidence="2">Belongs to the GerABKC lipoprotein family.</text>
</comment>
<dbReference type="InterPro" id="IPR008844">
    <property type="entry name" value="Spore_GerAC-like"/>
</dbReference>
<organism evidence="11 12">
    <name type="scientific">Paenibacillus chitinolyticus</name>
    <dbReference type="NCBI Taxonomy" id="79263"/>
    <lineage>
        <taxon>Bacteria</taxon>
        <taxon>Bacillati</taxon>
        <taxon>Bacillota</taxon>
        <taxon>Bacilli</taxon>
        <taxon>Bacillales</taxon>
        <taxon>Paenibacillaceae</taxon>
        <taxon>Paenibacillus</taxon>
    </lineage>
</organism>
<dbReference type="NCBIfam" id="TIGR02887">
    <property type="entry name" value="spore_ger_x_C"/>
    <property type="match status" value="1"/>
</dbReference>
<evidence type="ECO:0000259" key="9">
    <source>
        <dbReference type="Pfam" id="PF25198"/>
    </source>
</evidence>
<dbReference type="EMBL" id="JAMDMJ010000012">
    <property type="protein sequence ID" value="MCY9596218.1"/>
    <property type="molecule type" value="Genomic_DNA"/>
</dbReference>
<evidence type="ECO:0000256" key="2">
    <source>
        <dbReference type="ARBA" id="ARBA00007886"/>
    </source>
</evidence>
<evidence type="ECO:0000259" key="8">
    <source>
        <dbReference type="Pfam" id="PF05504"/>
    </source>
</evidence>
<dbReference type="OrthoDB" id="9816067at2"/>
<keyword evidence="6" id="KW-0564">Palmitate</keyword>
<reference evidence="11 12" key="1">
    <citation type="submission" date="2018-01" db="EMBL/GenBank/DDBJ databases">
        <title>The whole genome sequencing and assembly of Paenibacillus chitinolyticus KCCM 41400 strain.</title>
        <authorList>
            <person name="Kim J.-Y."/>
            <person name="Park M.-K."/>
            <person name="Lee Y.-J."/>
            <person name="Yi H."/>
            <person name="Bahn Y.-S."/>
            <person name="Kim J.F."/>
            <person name="Lee D.-W."/>
        </authorList>
    </citation>
    <scope>NUCLEOTIDE SEQUENCE [LARGE SCALE GENOMIC DNA]</scope>
    <source>
        <strain evidence="11 12">KCCM 41400</strain>
    </source>
</reference>
<evidence type="ECO:0000256" key="1">
    <source>
        <dbReference type="ARBA" id="ARBA00004635"/>
    </source>
</evidence>
<dbReference type="EMBL" id="CP026520">
    <property type="protein sequence ID" value="QAV21261.1"/>
    <property type="molecule type" value="Genomic_DNA"/>
</dbReference>
<proteinExistence type="inferred from homology"/>
<dbReference type="PROSITE" id="PS51257">
    <property type="entry name" value="PROKAR_LIPOPROTEIN"/>
    <property type="match status" value="1"/>
</dbReference>
<dbReference type="InterPro" id="IPR057336">
    <property type="entry name" value="GerAC_N"/>
</dbReference>
<reference evidence="10 13" key="2">
    <citation type="submission" date="2022-05" db="EMBL/GenBank/DDBJ databases">
        <title>Genome Sequencing of Bee-Associated Microbes.</title>
        <authorList>
            <person name="Dunlap C."/>
        </authorList>
    </citation>
    <scope>NUCLEOTIDE SEQUENCE [LARGE SCALE GENOMIC DNA]</scope>
    <source>
        <strain evidence="10 13">NRRL B-23120</strain>
    </source>
</reference>
<keyword evidence="5" id="KW-0472">Membrane</keyword>
<dbReference type="InterPro" id="IPR038501">
    <property type="entry name" value="Spore_GerAC_C_sf"/>
</dbReference>
<dbReference type="GeneID" id="95378594"/>
<sequence length="398" mass="44793">MLKRLTGLLAPLLALCIVTGCWSKREMNELAIVVGIGVDKIDSQIKVTFQVVDPGEVAPKKSSGGRSPITVYESKGDTYLEAMRKITTKSPRQMYPSHLRVLVIGESIAREGLSEILDIFTRDWEHRSDFIALVSKGSPAGEILKVLTPIDKIPANELYSSLETAEKKWAPVSVVTLDKLINNMTETGKESVLSAVILKGPADKGQERNNIDQIKPETYLQYAGLSVFKKDKLLGWMNESESKGYNYITDNIHSTVHKAACPGGGIAVLDLIRSKTNVKARMKNGKPVILISLRSEENIGEMRCVIDLRKRENIRYLEKSVADDIRRRMQDSIGRARDLGSDIFGFGKKVYQKYPAYWKQAKEEWTSVFRELPIEYDIQVNIRQLGRSNNSFINRLED</sequence>
<dbReference type="Proteomes" id="UP001527202">
    <property type="component" value="Unassembled WGS sequence"/>
</dbReference>
<evidence type="ECO:0000313" key="12">
    <source>
        <dbReference type="Proteomes" id="UP000288943"/>
    </source>
</evidence>
<evidence type="ECO:0000256" key="4">
    <source>
        <dbReference type="ARBA" id="ARBA00022729"/>
    </source>
</evidence>
<evidence type="ECO:0000256" key="5">
    <source>
        <dbReference type="ARBA" id="ARBA00023136"/>
    </source>
</evidence>
<keyword evidence="4" id="KW-0732">Signal</keyword>